<evidence type="ECO:0000259" key="4">
    <source>
        <dbReference type="Pfam" id="PF00884"/>
    </source>
</evidence>
<evidence type="ECO:0000313" key="5">
    <source>
        <dbReference type="EMBL" id="SVE28295.1"/>
    </source>
</evidence>
<organism evidence="5">
    <name type="scientific">marine metagenome</name>
    <dbReference type="NCBI Taxonomy" id="408172"/>
    <lineage>
        <taxon>unclassified sequences</taxon>
        <taxon>metagenomes</taxon>
        <taxon>ecological metagenomes</taxon>
    </lineage>
</organism>
<dbReference type="PANTHER" id="PTHR45953">
    <property type="entry name" value="IDURONATE 2-SULFATASE"/>
    <property type="match status" value="1"/>
</dbReference>
<proteinExistence type="predicted"/>
<feature type="non-terminal residue" evidence="5">
    <location>
        <position position="149"/>
    </location>
</feature>
<sequence>MFIAIDDLNDWVGCLGGHPQAKTPNLDRLATSGVLFTNAHCDAPACNPSRTAVFTGISPHRSGLYRNGQKMREALPDAELLPKTFSKAGYWSGGSGKMLHYFIDARSWDEYFPAKETENPFPDTLGPPKRPVSLPRGGPWQYYETDWGP</sequence>
<dbReference type="PANTHER" id="PTHR45953:SF1">
    <property type="entry name" value="IDURONATE 2-SULFATASE"/>
    <property type="match status" value="1"/>
</dbReference>
<feature type="domain" description="Sulfatase N-terminal" evidence="4">
    <location>
        <begin position="2"/>
        <end position="107"/>
    </location>
</feature>
<dbReference type="InterPro" id="IPR000917">
    <property type="entry name" value="Sulfatase_N"/>
</dbReference>
<dbReference type="GO" id="GO:0046872">
    <property type="term" value="F:metal ion binding"/>
    <property type="evidence" value="ECO:0007669"/>
    <property type="project" value="UniProtKB-KW"/>
</dbReference>
<dbReference type="EMBL" id="UINC01206598">
    <property type="protein sequence ID" value="SVE28295.1"/>
    <property type="molecule type" value="Genomic_DNA"/>
</dbReference>
<feature type="region of interest" description="Disordered" evidence="3">
    <location>
        <begin position="118"/>
        <end position="137"/>
    </location>
</feature>
<dbReference type="InterPro" id="IPR017850">
    <property type="entry name" value="Alkaline_phosphatase_core_sf"/>
</dbReference>
<keyword evidence="1" id="KW-0479">Metal-binding</keyword>
<evidence type="ECO:0000256" key="3">
    <source>
        <dbReference type="SAM" id="MobiDB-lite"/>
    </source>
</evidence>
<dbReference type="GO" id="GO:0005737">
    <property type="term" value="C:cytoplasm"/>
    <property type="evidence" value="ECO:0007669"/>
    <property type="project" value="TreeGrafter"/>
</dbReference>
<dbReference type="AlphaFoldDB" id="A0A383C9I0"/>
<keyword evidence="2" id="KW-0378">Hydrolase</keyword>
<protein>
    <recommendedName>
        <fullName evidence="4">Sulfatase N-terminal domain-containing protein</fullName>
    </recommendedName>
</protein>
<dbReference type="GO" id="GO:0008484">
    <property type="term" value="F:sulfuric ester hydrolase activity"/>
    <property type="evidence" value="ECO:0007669"/>
    <property type="project" value="TreeGrafter"/>
</dbReference>
<gene>
    <name evidence="5" type="ORF">METZ01_LOCUS481149</name>
</gene>
<evidence type="ECO:0000256" key="2">
    <source>
        <dbReference type="ARBA" id="ARBA00022801"/>
    </source>
</evidence>
<dbReference type="Pfam" id="PF00884">
    <property type="entry name" value="Sulfatase"/>
    <property type="match status" value="1"/>
</dbReference>
<dbReference type="Gene3D" id="3.40.720.10">
    <property type="entry name" value="Alkaline Phosphatase, subunit A"/>
    <property type="match status" value="1"/>
</dbReference>
<accession>A0A383C9I0</accession>
<name>A0A383C9I0_9ZZZZ</name>
<dbReference type="SUPFAM" id="SSF53649">
    <property type="entry name" value="Alkaline phosphatase-like"/>
    <property type="match status" value="1"/>
</dbReference>
<evidence type="ECO:0000256" key="1">
    <source>
        <dbReference type="ARBA" id="ARBA00022723"/>
    </source>
</evidence>
<reference evidence="5" key="1">
    <citation type="submission" date="2018-05" db="EMBL/GenBank/DDBJ databases">
        <authorList>
            <person name="Lanie J.A."/>
            <person name="Ng W.-L."/>
            <person name="Kazmierczak K.M."/>
            <person name="Andrzejewski T.M."/>
            <person name="Davidsen T.M."/>
            <person name="Wayne K.J."/>
            <person name="Tettelin H."/>
            <person name="Glass J.I."/>
            <person name="Rusch D."/>
            <person name="Podicherti R."/>
            <person name="Tsui H.-C.T."/>
            <person name="Winkler M.E."/>
        </authorList>
    </citation>
    <scope>NUCLEOTIDE SEQUENCE</scope>
</reference>